<evidence type="ECO:0000313" key="4">
    <source>
        <dbReference type="Proteomes" id="UP001054945"/>
    </source>
</evidence>
<gene>
    <name evidence="3" type="primary">X975_09800</name>
    <name evidence="3" type="ORF">CEXT_774211</name>
</gene>
<dbReference type="Proteomes" id="UP001054945">
    <property type="component" value="Unassembled WGS sequence"/>
</dbReference>
<keyword evidence="1" id="KW-0472">Membrane</keyword>
<protein>
    <recommendedName>
        <fullName evidence="2">Apple domain-containing protein</fullName>
    </recommendedName>
</protein>
<organism evidence="3 4">
    <name type="scientific">Caerostris extrusa</name>
    <name type="common">Bark spider</name>
    <name type="synonym">Caerostris bankana</name>
    <dbReference type="NCBI Taxonomy" id="172846"/>
    <lineage>
        <taxon>Eukaryota</taxon>
        <taxon>Metazoa</taxon>
        <taxon>Ecdysozoa</taxon>
        <taxon>Arthropoda</taxon>
        <taxon>Chelicerata</taxon>
        <taxon>Arachnida</taxon>
        <taxon>Araneae</taxon>
        <taxon>Araneomorphae</taxon>
        <taxon>Entelegynae</taxon>
        <taxon>Araneoidea</taxon>
        <taxon>Araneidae</taxon>
        <taxon>Caerostris</taxon>
    </lineage>
</organism>
<comment type="caution">
    <text evidence="3">The sequence shown here is derived from an EMBL/GenBank/DDBJ whole genome shotgun (WGS) entry which is preliminary data.</text>
</comment>
<evidence type="ECO:0000259" key="2">
    <source>
        <dbReference type="PROSITE" id="PS50948"/>
    </source>
</evidence>
<dbReference type="InterPro" id="IPR003609">
    <property type="entry name" value="Pan_app"/>
</dbReference>
<proteinExistence type="predicted"/>
<feature type="transmembrane region" description="Helical" evidence="1">
    <location>
        <begin position="1089"/>
        <end position="1115"/>
    </location>
</feature>
<dbReference type="PROSITE" id="PS50948">
    <property type="entry name" value="PAN"/>
    <property type="match status" value="1"/>
</dbReference>
<evidence type="ECO:0000256" key="1">
    <source>
        <dbReference type="SAM" id="Phobius"/>
    </source>
</evidence>
<sequence>MYVSSELGQLAPYKIRKLGLLAIRDMYFISISSIRIHPPPPAYLDVSKLFRTENERPRIPPRIICGINLRTLEDRFQSIFKMRSLLLLPFLACLCALVHSQCDLTGKKFDLAFPNIEEEGYESYQMSVEYTLPDAKETTYYKEYYDILEKRGRVEAHQSGKTSTYVYKTATWEAWEISDQECKLKNVTATPEIAKAVQDDWLYLPAGKPERRTFGPSSMFKVAFDAWNSTDRDGKMAYMGPAEQKVRGLDAQYWRRCDGDKSYVDYFFTVDKDETPFGLPKLKKVPLRVFFGGERSTREKAFVKQEYDIITFQPYISLDARPFQLPVGKGCIRGPLAAEDAPKIPDFSGKNLRFNAEVIYRKIDFNGEDTQYWSYYSTLFMALDVSSQHISYHYTPWNTSSTTTDEPDVKAPEYVIYDMKHGYAYTYNLEDGQCTIIREKTFAPMYELPEGAGAISLTDESILYPNDELTYITEGVNRGLKVNVFEEIVEGYILNKKDKVTQIPKAIISHSYLQNDIVERNTASVKNSLTQVQLRFSGRYEKIIEILTFNFFGLTTELRNKRSIFNIKRCFKNDDDYAWVTLGFPADENVLKKIKDDVPSIQANILNDIQSKSELNAVRIPIIQVDIRDALYVTLLILGKPPVMLDYLQPEEGKKVTGSTELEGMSDVETCANKCLEEEGNCCISFETTFFFFLDEYRWLSYFSYEDISNDYCWTRMTYARNRDYLTTTPEWGFSMCGAICTYGASSTAGYTNAPGCQLYRRYNNNTFIPSKEQMVQYLKRDVESGQIKLMLRDDTNKDDVKMVQLDATSIQITEPGEDDRLFNRLGNEVNPRMKVLKTGYKLKPSAGAPIKNMGKLRYDECQRLCVDFKECETMSYCLTTSECFISKSYADDIKDSDMLEDNMCNVLTRKYVDNFNRSPGNVLTINAKEVLGLDTAEKCARACLTKTEYKCLSFDHCPSDQKAACKLHTVHYPNSKTREGVQTNSSNCGHYYRKFSTEFRKNLEKQSVGSKLAPINNLTLEECAKNCIEYGKGTCYGYDFCQGSTILATTCTLLDSDPSTIKLTYKSMCTNYMRDAPQAPQKPYTNGYAAGIGILCFIIGGVVGALIVFGIAYLRVNRR</sequence>
<feature type="domain" description="Apple" evidence="2">
    <location>
        <begin position="905"/>
        <end position="989"/>
    </location>
</feature>
<dbReference type="EMBL" id="BPLR01013964">
    <property type="protein sequence ID" value="GIY65119.1"/>
    <property type="molecule type" value="Genomic_DNA"/>
</dbReference>
<keyword evidence="1" id="KW-0812">Transmembrane</keyword>
<keyword evidence="4" id="KW-1185">Reference proteome</keyword>
<evidence type="ECO:0000313" key="3">
    <source>
        <dbReference type="EMBL" id="GIY65119.1"/>
    </source>
</evidence>
<name>A0AAV4V632_CAEEX</name>
<dbReference type="PANTHER" id="PTHR36902:SF1">
    <property type="entry name" value="ENRICHED IN SURFACE-LABELED PROTEOME PROTEIN 9"/>
    <property type="match status" value="1"/>
</dbReference>
<dbReference type="Gene3D" id="3.50.4.10">
    <property type="entry name" value="Hepatocyte Growth Factor"/>
    <property type="match status" value="1"/>
</dbReference>
<dbReference type="PANTHER" id="PTHR36902">
    <property type="entry name" value="ENRICHED IN SURFACE-LABELED PROTEOME PROTEIN 9"/>
    <property type="match status" value="1"/>
</dbReference>
<dbReference type="AlphaFoldDB" id="A0AAV4V632"/>
<dbReference type="SUPFAM" id="SSF57414">
    <property type="entry name" value="Hairpin loop containing domain-like"/>
    <property type="match status" value="1"/>
</dbReference>
<keyword evidence="1" id="KW-1133">Transmembrane helix</keyword>
<reference evidence="3 4" key="1">
    <citation type="submission" date="2021-06" db="EMBL/GenBank/DDBJ databases">
        <title>Caerostris extrusa draft genome.</title>
        <authorList>
            <person name="Kono N."/>
            <person name="Arakawa K."/>
        </authorList>
    </citation>
    <scope>NUCLEOTIDE SEQUENCE [LARGE SCALE GENOMIC DNA]</scope>
</reference>
<accession>A0AAV4V632</accession>